<comment type="caution">
    <text evidence="3">The sequence shown here is derived from an EMBL/GenBank/DDBJ whole genome shotgun (WGS) entry which is preliminary data.</text>
</comment>
<keyword evidence="2" id="KW-0472">Membrane</keyword>
<dbReference type="PANTHER" id="PTHR11799:SF12">
    <property type="entry name" value="PARAOXONASE-RELATED"/>
    <property type="match status" value="1"/>
</dbReference>
<keyword evidence="2" id="KW-0812">Transmembrane</keyword>
<feature type="region of interest" description="Disordered" evidence="1">
    <location>
        <begin position="1"/>
        <end position="24"/>
    </location>
</feature>
<keyword evidence="2" id="KW-1133">Transmembrane helix</keyword>
<accession>A0A7J6MJH5</accession>
<dbReference type="Gene3D" id="2.120.10.30">
    <property type="entry name" value="TolB, C-terminal domain"/>
    <property type="match status" value="1"/>
</dbReference>
<dbReference type="OrthoDB" id="432162at2759"/>
<dbReference type="SUPFAM" id="SSF63829">
    <property type="entry name" value="Calcium-dependent phosphotriesterase"/>
    <property type="match status" value="1"/>
</dbReference>
<dbReference type="InterPro" id="IPR051288">
    <property type="entry name" value="Serum_paraoxonase/arylesterase"/>
</dbReference>
<evidence type="ECO:0000313" key="3">
    <source>
        <dbReference type="EMBL" id="KAF4671645.1"/>
    </source>
</evidence>
<dbReference type="PANTHER" id="PTHR11799">
    <property type="entry name" value="PARAOXONASE"/>
    <property type="match status" value="1"/>
</dbReference>
<name>A0A7J6MJH5_PERCH</name>
<feature type="transmembrane region" description="Helical" evidence="2">
    <location>
        <begin position="31"/>
        <end position="51"/>
    </location>
</feature>
<dbReference type="InterPro" id="IPR011042">
    <property type="entry name" value="6-blade_b-propeller_TolB-like"/>
</dbReference>
<gene>
    <name evidence="3" type="ORF">FOL47_001382</name>
</gene>
<protein>
    <submittedName>
        <fullName evidence="3">Uncharacterized protein</fullName>
    </submittedName>
</protein>
<dbReference type="Proteomes" id="UP000591131">
    <property type="component" value="Unassembled WGS sequence"/>
</dbReference>
<evidence type="ECO:0000256" key="1">
    <source>
        <dbReference type="SAM" id="MobiDB-lite"/>
    </source>
</evidence>
<evidence type="ECO:0000256" key="2">
    <source>
        <dbReference type="SAM" id="Phobius"/>
    </source>
</evidence>
<organism evidence="3 4">
    <name type="scientific">Perkinsus chesapeaki</name>
    <name type="common">Clam parasite</name>
    <name type="synonym">Perkinsus andrewsi</name>
    <dbReference type="NCBI Taxonomy" id="330153"/>
    <lineage>
        <taxon>Eukaryota</taxon>
        <taxon>Sar</taxon>
        <taxon>Alveolata</taxon>
        <taxon>Perkinsozoa</taxon>
        <taxon>Perkinsea</taxon>
        <taxon>Perkinsida</taxon>
        <taxon>Perkinsidae</taxon>
        <taxon>Perkinsus</taxon>
    </lineage>
</organism>
<feature type="compositionally biased region" description="Low complexity" evidence="1">
    <location>
        <begin position="1"/>
        <end position="17"/>
    </location>
</feature>
<sequence length="433" mass="47107">MKSTSSTKKASKSAGTSVPTRASSAPRGFSCLGYLLMIIIVVVAVIFYRIYYQVLAINVSLDSIPETISGSVCRQIPLPGGVDNIGGTEDLEFVGDGSWAIVSNMDPQMTFMLKPVPKATFPLFAFNIEAEAALAPLPLEGFPSHVSFRPHGISYHRESNTLGVINHAWTFGGERIEFFTVIFEDQKPIGLQYIKSVASPAMGYGQLNDLQVVQVDPVVKFYVTNWWGHPMGGDNGPSLSAKARFLGGLIAGINSCTILYCEGDKCRTTGGAALGYNGIYISHDKSKLATVVLGDHGLNLYDILPSGDLSFIGHVHVGYPLDNIYPDLEASTSSKQVFYSGGIRRPIDMLHAIDNINKPNRTRDDIAIPSHARRITIEWGEDNNTNKPSYTVEEVYSTRAKDNIGAWSVFAKVPNSNKYIIGSFLEPSLLVCG</sequence>
<reference evidence="3 4" key="1">
    <citation type="submission" date="2020-04" db="EMBL/GenBank/DDBJ databases">
        <title>Perkinsus chesapeaki whole genome sequence.</title>
        <authorList>
            <person name="Bogema D.R."/>
        </authorList>
    </citation>
    <scope>NUCLEOTIDE SEQUENCE [LARGE SCALE GENOMIC DNA]</scope>
    <source>
        <strain evidence="3">ATCC PRA-425</strain>
    </source>
</reference>
<dbReference type="AlphaFoldDB" id="A0A7J6MJH5"/>
<evidence type="ECO:0000313" key="4">
    <source>
        <dbReference type="Proteomes" id="UP000591131"/>
    </source>
</evidence>
<dbReference type="EMBL" id="JAAPAO010000132">
    <property type="protein sequence ID" value="KAF4671645.1"/>
    <property type="molecule type" value="Genomic_DNA"/>
</dbReference>
<keyword evidence="4" id="KW-1185">Reference proteome</keyword>
<proteinExistence type="predicted"/>